<evidence type="ECO:0000313" key="2">
    <source>
        <dbReference type="EMBL" id="NMO17582.1"/>
    </source>
</evidence>
<name>A0A848LIN8_9BACT</name>
<feature type="chain" id="PRO_5033029717" evidence="1">
    <location>
        <begin position="25"/>
        <end position="121"/>
    </location>
</feature>
<feature type="signal peptide" evidence="1">
    <location>
        <begin position="1"/>
        <end position="24"/>
    </location>
</feature>
<evidence type="ECO:0000313" key="3">
    <source>
        <dbReference type="Proteomes" id="UP000518300"/>
    </source>
</evidence>
<keyword evidence="1" id="KW-0732">Signal</keyword>
<organism evidence="2 3">
    <name type="scientific">Pyxidicoccus fallax</name>
    <dbReference type="NCBI Taxonomy" id="394095"/>
    <lineage>
        <taxon>Bacteria</taxon>
        <taxon>Pseudomonadati</taxon>
        <taxon>Myxococcota</taxon>
        <taxon>Myxococcia</taxon>
        <taxon>Myxococcales</taxon>
        <taxon>Cystobacterineae</taxon>
        <taxon>Myxococcaceae</taxon>
        <taxon>Pyxidicoccus</taxon>
    </lineage>
</organism>
<dbReference type="AlphaFoldDB" id="A0A848LIN8"/>
<gene>
    <name evidence="2" type="ORF">HG543_22340</name>
</gene>
<proteinExistence type="predicted"/>
<evidence type="ECO:0000256" key="1">
    <source>
        <dbReference type="SAM" id="SignalP"/>
    </source>
</evidence>
<sequence>MAAISRIIALSGLLVVLPPAGALAAPTSPPWSGAMWMDLPRGDQGQYHATLGATDDGDVILDVPLLRDLHQTLGLELTQWRTWWRRSSAGAGETHRALTESAAAASAWVRGHWSSLVPEER</sequence>
<dbReference type="Proteomes" id="UP000518300">
    <property type="component" value="Unassembled WGS sequence"/>
</dbReference>
<dbReference type="EMBL" id="JABBJJ010000103">
    <property type="protein sequence ID" value="NMO17582.1"/>
    <property type="molecule type" value="Genomic_DNA"/>
</dbReference>
<reference evidence="2 3" key="1">
    <citation type="submission" date="2020-04" db="EMBL/GenBank/DDBJ databases">
        <title>Draft genome of Pyxidicoccus fallax type strain.</title>
        <authorList>
            <person name="Whitworth D.E."/>
        </authorList>
    </citation>
    <scope>NUCLEOTIDE SEQUENCE [LARGE SCALE GENOMIC DNA]</scope>
    <source>
        <strain evidence="2 3">DSM 14698</strain>
    </source>
</reference>
<comment type="caution">
    <text evidence="2">The sequence shown here is derived from an EMBL/GenBank/DDBJ whole genome shotgun (WGS) entry which is preliminary data.</text>
</comment>
<dbReference type="RefSeq" id="WP_169346862.1">
    <property type="nucleotide sequence ID" value="NZ_JABBJJ010000103.1"/>
</dbReference>
<protein>
    <submittedName>
        <fullName evidence="2">Uncharacterized protein</fullName>
    </submittedName>
</protein>
<accession>A0A848LIN8</accession>
<keyword evidence="3" id="KW-1185">Reference proteome</keyword>